<comment type="caution">
    <text evidence="1">The sequence shown here is derived from an EMBL/GenBank/DDBJ whole genome shotgun (WGS) entry which is preliminary data.</text>
</comment>
<reference evidence="1" key="1">
    <citation type="submission" date="2022-02" db="EMBL/GenBank/DDBJ databases">
        <title>Plant Genome Project.</title>
        <authorList>
            <person name="Zhang R.-G."/>
        </authorList>
    </citation>
    <scope>NUCLEOTIDE SEQUENCE</scope>
    <source>
        <strain evidence="1">AT1</strain>
    </source>
</reference>
<name>A0ACC0L2P9_RHOML</name>
<dbReference type="Proteomes" id="UP001062846">
    <property type="component" value="Chromosome 13"/>
</dbReference>
<gene>
    <name evidence="1" type="ORF">RHMOL_Rhmol13G0002100</name>
</gene>
<accession>A0ACC0L2P9</accession>
<dbReference type="EMBL" id="CM046400">
    <property type="protein sequence ID" value="KAI8522501.1"/>
    <property type="molecule type" value="Genomic_DNA"/>
</dbReference>
<evidence type="ECO:0000313" key="1">
    <source>
        <dbReference type="EMBL" id="KAI8522501.1"/>
    </source>
</evidence>
<organism evidence="1 2">
    <name type="scientific">Rhododendron molle</name>
    <name type="common">Chinese azalea</name>
    <name type="synonym">Azalea mollis</name>
    <dbReference type="NCBI Taxonomy" id="49168"/>
    <lineage>
        <taxon>Eukaryota</taxon>
        <taxon>Viridiplantae</taxon>
        <taxon>Streptophyta</taxon>
        <taxon>Embryophyta</taxon>
        <taxon>Tracheophyta</taxon>
        <taxon>Spermatophyta</taxon>
        <taxon>Magnoliopsida</taxon>
        <taxon>eudicotyledons</taxon>
        <taxon>Gunneridae</taxon>
        <taxon>Pentapetalae</taxon>
        <taxon>asterids</taxon>
        <taxon>Ericales</taxon>
        <taxon>Ericaceae</taxon>
        <taxon>Ericoideae</taxon>
        <taxon>Rhodoreae</taxon>
        <taxon>Rhododendron</taxon>
    </lineage>
</organism>
<proteinExistence type="predicted"/>
<keyword evidence="2" id="KW-1185">Reference proteome</keyword>
<protein>
    <submittedName>
        <fullName evidence="1">Uncharacterized protein</fullName>
    </submittedName>
</protein>
<sequence>MLQLSHFQVQYYWLELRNWSSPLDSGVFQIAISKGPQSGMMRSSSLQVSSVGSPFIASSGKLLGQLWSTVYGSKETSECLQESKDLHPLFYKRLLLMLELGDLSSPLLSLLPLMSPYATFGN</sequence>
<evidence type="ECO:0000313" key="2">
    <source>
        <dbReference type="Proteomes" id="UP001062846"/>
    </source>
</evidence>